<evidence type="ECO:0000313" key="1">
    <source>
        <dbReference type="EMBL" id="GAA5176637.1"/>
    </source>
</evidence>
<dbReference type="Proteomes" id="UP001428817">
    <property type="component" value="Unassembled WGS sequence"/>
</dbReference>
<dbReference type="EMBL" id="BAABJP010000069">
    <property type="protein sequence ID" value="GAA5176637.1"/>
    <property type="molecule type" value="Genomic_DNA"/>
</dbReference>
<organism evidence="1 2">
    <name type="scientific">Pseudonocardia eucalypti</name>
    <dbReference type="NCBI Taxonomy" id="648755"/>
    <lineage>
        <taxon>Bacteria</taxon>
        <taxon>Bacillati</taxon>
        <taxon>Actinomycetota</taxon>
        <taxon>Actinomycetes</taxon>
        <taxon>Pseudonocardiales</taxon>
        <taxon>Pseudonocardiaceae</taxon>
        <taxon>Pseudonocardia</taxon>
    </lineage>
</organism>
<comment type="caution">
    <text evidence="1">The sequence shown here is derived from an EMBL/GenBank/DDBJ whole genome shotgun (WGS) entry which is preliminary data.</text>
</comment>
<proteinExistence type="predicted"/>
<keyword evidence="2" id="KW-1185">Reference proteome</keyword>
<accession>A0ABP9RFQ9</accession>
<protein>
    <submittedName>
        <fullName evidence="1">Uncharacterized protein</fullName>
    </submittedName>
</protein>
<evidence type="ECO:0000313" key="2">
    <source>
        <dbReference type="Proteomes" id="UP001428817"/>
    </source>
</evidence>
<reference evidence="2" key="1">
    <citation type="journal article" date="2019" name="Int. J. Syst. Evol. Microbiol.">
        <title>The Global Catalogue of Microorganisms (GCM) 10K type strain sequencing project: providing services to taxonomists for standard genome sequencing and annotation.</title>
        <authorList>
            <consortium name="The Broad Institute Genomics Platform"/>
            <consortium name="The Broad Institute Genome Sequencing Center for Infectious Disease"/>
            <person name="Wu L."/>
            <person name="Ma J."/>
        </authorList>
    </citation>
    <scope>NUCLEOTIDE SEQUENCE [LARGE SCALE GENOMIC DNA]</scope>
    <source>
        <strain evidence="2">JCM 18303</strain>
    </source>
</reference>
<sequence length="265" mass="29773">MTRCACGALVEAPDGVKWWHPEREPDPGPHVVAVVRHGDPPEMCRWERIAGGWSQRGVLVDFYIDRTPPVPWEKVGRCWSGRDHAVVAVWPGPDGSWTFDDHENQREQALAVATDQPSIDSVLLAHRQGDHGKCAKCGTPWPCDEFNEAAAKRTPIGGGESDKVDLFALLRWRAVVCFTNATRTKRTDRATFWCEDAEHAAEKAVTELEERRRTQADRLGGPEAICGEARIVNPDRETVRTCYLFSAKETLKWEDHTPDGIPRED</sequence>
<name>A0ABP9RFQ9_9PSEU</name>
<dbReference type="RefSeq" id="WP_185058314.1">
    <property type="nucleotide sequence ID" value="NZ_BAABJP010000069.1"/>
</dbReference>
<gene>
    <name evidence="1" type="ORF">GCM10023321_85510</name>
</gene>